<organism evidence="1 2">
    <name type="scientific">Armillaria novae-zelandiae</name>
    <dbReference type="NCBI Taxonomy" id="153914"/>
    <lineage>
        <taxon>Eukaryota</taxon>
        <taxon>Fungi</taxon>
        <taxon>Dikarya</taxon>
        <taxon>Basidiomycota</taxon>
        <taxon>Agaricomycotina</taxon>
        <taxon>Agaricomycetes</taxon>
        <taxon>Agaricomycetidae</taxon>
        <taxon>Agaricales</taxon>
        <taxon>Marasmiineae</taxon>
        <taxon>Physalacriaceae</taxon>
        <taxon>Armillaria</taxon>
    </lineage>
</organism>
<proteinExistence type="predicted"/>
<name>A0AA39NHW0_9AGAR</name>
<reference evidence="1" key="1">
    <citation type="submission" date="2023-06" db="EMBL/GenBank/DDBJ databases">
        <authorList>
            <consortium name="Lawrence Berkeley National Laboratory"/>
            <person name="Ahrendt S."/>
            <person name="Sahu N."/>
            <person name="Indic B."/>
            <person name="Wong-Bajracharya J."/>
            <person name="Merenyi Z."/>
            <person name="Ke H.-M."/>
            <person name="Monk M."/>
            <person name="Kocsube S."/>
            <person name="Drula E."/>
            <person name="Lipzen A."/>
            <person name="Balint B."/>
            <person name="Henrissat B."/>
            <person name="Andreopoulos B."/>
            <person name="Martin F.M."/>
            <person name="Harder C.B."/>
            <person name="Rigling D."/>
            <person name="Ford K.L."/>
            <person name="Foster G.D."/>
            <person name="Pangilinan J."/>
            <person name="Papanicolaou A."/>
            <person name="Barry K."/>
            <person name="LaButti K."/>
            <person name="Viragh M."/>
            <person name="Koriabine M."/>
            <person name="Yan M."/>
            <person name="Riley R."/>
            <person name="Champramary S."/>
            <person name="Plett K.L."/>
            <person name="Tsai I.J."/>
            <person name="Slot J."/>
            <person name="Sipos G."/>
            <person name="Plett J."/>
            <person name="Nagy L.G."/>
            <person name="Grigoriev I.V."/>
        </authorList>
    </citation>
    <scope>NUCLEOTIDE SEQUENCE</scope>
    <source>
        <strain evidence="1">ICMP 16352</strain>
    </source>
</reference>
<keyword evidence="2" id="KW-1185">Reference proteome</keyword>
<evidence type="ECO:0000313" key="2">
    <source>
        <dbReference type="Proteomes" id="UP001175227"/>
    </source>
</evidence>
<feature type="non-terminal residue" evidence="1">
    <location>
        <position position="91"/>
    </location>
</feature>
<accession>A0AA39NHW0</accession>
<gene>
    <name evidence="1" type="ORF">IW261DRAFT_1522612</name>
</gene>
<evidence type="ECO:0000313" key="1">
    <source>
        <dbReference type="EMBL" id="KAK0465743.1"/>
    </source>
</evidence>
<dbReference type="Proteomes" id="UP001175227">
    <property type="component" value="Unassembled WGS sequence"/>
</dbReference>
<comment type="caution">
    <text evidence="1">The sequence shown here is derived from an EMBL/GenBank/DDBJ whole genome shotgun (WGS) entry which is preliminary data.</text>
</comment>
<protein>
    <submittedName>
        <fullName evidence="1">Uncharacterized protein</fullName>
    </submittedName>
</protein>
<sequence length="91" mass="10585">MIVWTFLIIVLYDHLIFLRAFHRSTGRSYIPSISRRVYPFIFPETFVATLDLATFYCIGLHTTHFKILVFEMLLLPSSSSLGSHHLRGIKL</sequence>
<dbReference type="AlphaFoldDB" id="A0AA39NHW0"/>
<dbReference type="EMBL" id="JAUEPR010000090">
    <property type="protein sequence ID" value="KAK0465743.1"/>
    <property type="molecule type" value="Genomic_DNA"/>
</dbReference>